<dbReference type="GO" id="GO:0005524">
    <property type="term" value="F:ATP binding"/>
    <property type="evidence" value="ECO:0007669"/>
    <property type="project" value="UniProtKB-KW"/>
</dbReference>
<dbReference type="PANTHER" id="PTHR11042">
    <property type="entry name" value="EUKARYOTIC TRANSLATION INITIATION FACTOR 2-ALPHA KINASE EIF2-ALPHA KINASE -RELATED"/>
    <property type="match status" value="1"/>
</dbReference>
<dbReference type="Gene3D" id="1.10.510.10">
    <property type="entry name" value="Transferase(Phosphotransferase) domain 1"/>
    <property type="match status" value="1"/>
</dbReference>
<keyword evidence="6" id="KW-1185">Reference proteome</keyword>
<reference evidence="7" key="1">
    <citation type="submission" date="2016-11" db="UniProtKB">
        <authorList>
            <consortium name="WormBaseParasite"/>
        </authorList>
    </citation>
    <scope>IDENTIFICATION</scope>
</reference>
<dbReference type="SMART" id="SM00220">
    <property type="entry name" value="S_TKc"/>
    <property type="match status" value="1"/>
</dbReference>
<keyword evidence="4" id="KW-0067">ATP-binding</keyword>
<accession>A0A1I8AWB0</accession>
<evidence type="ECO:0000256" key="2">
    <source>
        <dbReference type="ARBA" id="ARBA00022741"/>
    </source>
</evidence>
<feature type="domain" description="Protein kinase" evidence="5">
    <location>
        <begin position="28"/>
        <end position="271"/>
    </location>
</feature>
<dbReference type="InterPro" id="IPR011009">
    <property type="entry name" value="Kinase-like_dom_sf"/>
</dbReference>
<organism evidence="6 7">
    <name type="scientific">Steinernema glaseri</name>
    <dbReference type="NCBI Taxonomy" id="37863"/>
    <lineage>
        <taxon>Eukaryota</taxon>
        <taxon>Metazoa</taxon>
        <taxon>Ecdysozoa</taxon>
        <taxon>Nematoda</taxon>
        <taxon>Chromadorea</taxon>
        <taxon>Rhabditida</taxon>
        <taxon>Tylenchina</taxon>
        <taxon>Panagrolaimomorpha</taxon>
        <taxon>Strongyloidoidea</taxon>
        <taxon>Steinernematidae</taxon>
        <taxon>Steinernema</taxon>
    </lineage>
</organism>
<keyword evidence="2" id="KW-0547">Nucleotide-binding</keyword>
<dbReference type="Proteomes" id="UP000095287">
    <property type="component" value="Unplaced"/>
</dbReference>
<name>A0A1I8AWB0_9BILA</name>
<evidence type="ECO:0000313" key="6">
    <source>
        <dbReference type="Proteomes" id="UP000095287"/>
    </source>
</evidence>
<evidence type="ECO:0000256" key="3">
    <source>
        <dbReference type="ARBA" id="ARBA00022777"/>
    </source>
</evidence>
<dbReference type="PANTHER" id="PTHR11042:SF189">
    <property type="entry name" value="PROTEIN KINASE DOMAIN-CONTAINING PROTEIN"/>
    <property type="match status" value="1"/>
</dbReference>
<dbReference type="GO" id="GO:0005737">
    <property type="term" value="C:cytoplasm"/>
    <property type="evidence" value="ECO:0007669"/>
    <property type="project" value="TreeGrafter"/>
</dbReference>
<evidence type="ECO:0000256" key="4">
    <source>
        <dbReference type="ARBA" id="ARBA00022840"/>
    </source>
</evidence>
<dbReference type="InterPro" id="IPR050339">
    <property type="entry name" value="CC_SR_Kinase"/>
</dbReference>
<dbReference type="GO" id="GO:0004672">
    <property type="term" value="F:protein kinase activity"/>
    <property type="evidence" value="ECO:0007669"/>
    <property type="project" value="InterPro"/>
</dbReference>
<evidence type="ECO:0000313" key="7">
    <source>
        <dbReference type="WBParaSite" id="L893_g9603.t1"/>
    </source>
</evidence>
<evidence type="ECO:0000256" key="1">
    <source>
        <dbReference type="ARBA" id="ARBA00022679"/>
    </source>
</evidence>
<keyword evidence="3" id="KW-0418">Kinase</keyword>
<proteinExistence type="predicted"/>
<keyword evidence="1" id="KW-0808">Transferase</keyword>
<dbReference type="WBParaSite" id="L893_g9603.t1">
    <property type="protein sequence ID" value="L893_g9603.t1"/>
    <property type="gene ID" value="L893_g9603"/>
</dbReference>
<dbReference type="GO" id="GO:0005634">
    <property type="term" value="C:nucleus"/>
    <property type="evidence" value="ECO:0007669"/>
    <property type="project" value="TreeGrafter"/>
</dbReference>
<dbReference type="InterPro" id="IPR000719">
    <property type="entry name" value="Prot_kinase_dom"/>
</dbReference>
<protein>
    <submittedName>
        <fullName evidence="7">Protein kinase domain-containing protein</fullName>
    </submittedName>
</protein>
<dbReference type="Pfam" id="PF00069">
    <property type="entry name" value="Pkinase"/>
    <property type="match status" value="1"/>
</dbReference>
<dbReference type="SUPFAM" id="SSF56112">
    <property type="entry name" value="Protein kinase-like (PK-like)"/>
    <property type="match status" value="1"/>
</dbReference>
<sequence length="271" mass="30840">MVQQRISPTAVIPRFAEGSVVHLDKKALVVGELLALGNRMRVYAVTEGRDSLVLKEFLGSARIADYELETHQAISDHPFVVTFIGQKTVWQDGGRRALTLMERAPYGDLRDVIRDYGRVRPDIAWLFFDQIVAALGHMHRQGCVHAGVHPRNVFAFSPELCKLGDFGNGHPVFYYDPLAKISREESRDLLGAADTLLFLLLGFMPRENEDFWVAFKKIGGPKEARHFLAEWELEEVMTVDDAIYVRQFYNYDCTTRPIPEAYGPLRTSMEH</sequence>
<dbReference type="AlphaFoldDB" id="A0A1I8AWB0"/>
<evidence type="ECO:0000259" key="5">
    <source>
        <dbReference type="PROSITE" id="PS50011"/>
    </source>
</evidence>
<dbReference type="PROSITE" id="PS50011">
    <property type="entry name" value="PROTEIN_KINASE_DOM"/>
    <property type="match status" value="1"/>
</dbReference>